<keyword evidence="4" id="KW-1185">Reference proteome</keyword>
<evidence type="ECO:0008006" key="5">
    <source>
        <dbReference type="Google" id="ProtNLM"/>
    </source>
</evidence>
<dbReference type="Proteomes" id="UP001206925">
    <property type="component" value="Unassembled WGS sequence"/>
</dbReference>
<reference evidence="3" key="1">
    <citation type="submission" date="2022-06" db="EMBL/GenBank/DDBJ databases">
        <title>Uncovering the hologenomic basis of an extraordinary plant invasion.</title>
        <authorList>
            <person name="Bieker V.C."/>
            <person name="Martin M.D."/>
            <person name="Gilbert T."/>
            <person name="Hodgins K."/>
            <person name="Battlay P."/>
            <person name="Petersen B."/>
            <person name="Wilson J."/>
        </authorList>
    </citation>
    <scope>NUCLEOTIDE SEQUENCE</scope>
    <source>
        <strain evidence="3">AA19_3_7</strain>
        <tissue evidence="3">Leaf</tissue>
    </source>
</reference>
<name>A0AAD5CZK7_AMBAR</name>
<dbReference type="EMBL" id="JAMZMK010005949">
    <property type="protein sequence ID" value="KAI7751223.1"/>
    <property type="molecule type" value="Genomic_DNA"/>
</dbReference>
<proteinExistence type="predicted"/>
<evidence type="ECO:0000256" key="2">
    <source>
        <dbReference type="SAM" id="MobiDB-lite"/>
    </source>
</evidence>
<gene>
    <name evidence="3" type="ORF">M8C21_021292</name>
</gene>
<accession>A0AAD5CZK7</accession>
<keyword evidence="1" id="KW-0175">Coiled coil</keyword>
<dbReference type="InterPro" id="IPR004252">
    <property type="entry name" value="Probable_transposase_24"/>
</dbReference>
<feature type="compositionally biased region" description="Gly residues" evidence="2">
    <location>
        <begin position="8"/>
        <end position="26"/>
    </location>
</feature>
<evidence type="ECO:0000313" key="3">
    <source>
        <dbReference type="EMBL" id="KAI7751223.1"/>
    </source>
</evidence>
<evidence type="ECO:0000313" key="4">
    <source>
        <dbReference type="Proteomes" id="UP001206925"/>
    </source>
</evidence>
<feature type="coiled-coil region" evidence="1">
    <location>
        <begin position="323"/>
        <end position="374"/>
    </location>
</feature>
<comment type="caution">
    <text evidence="3">The sequence shown here is derived from an EMBL/GenBank/DDBJ whole genome shotgun (WGS) entry which is preliminary data.</text>
</comment>
<sequence length="382" mass="43049">MERSSAGRGRGQGGGRGPRGGRGSGQGNCNRGLENVGRPAPEANQLLDEPTDNEVDEPVIVVGRGPVVPAPLPTPENRTWIWVEDDEFNIDNPVSQTIGSILKAMWSSPWQGWKDQYYQWKDDQKSVIHFCWERCIKGKFPDLLKRARDKVKTLESQEGIVVRNDMTRILPFKPLWVSQDSWGTLVEAWNADSRKGKSSQNSENKGKAIGGRHTLGSKSFVTEKTLKRHANIGKFWLQTHAKKGSRPLDILSGCSRLLENGSREVDGVEESIQEHNVTWVDTRAGEAYSTYNEYIIKKYGEDTSLHPKIDMDLWSQTTGGKKRVDCMGLVQQLKEKIAELEQDKIEKHAMMDKIEESARLYAEMNEKIQMLSQNPPPKPPPT</sequence>
<protein>
    <recommendedName>
        <fullName evidence="5">Transposase, Ptta/En/Spm, plant</fullName>
    </recommendedName>
</protein>
<dbReference type="AlphaFoldDB" id="A0AAD5CZK7"/>
<evidence type="ECO:0000256" key="1">
    <source>
        <dbReference type="SAM" id="Coils"/>
    </source>
</evidence>
<organism evidence="3 4">
    <name type="scientific">Ambrosia artemisiifolia</name>
    <name type="common">Common ragweed</name>
    <dbReference type="NCBI Taxonomy" id="4212"/>
    <lineage>
        <taxon>Eukaryota</taxon>
        <taxon>Viridiplantae</taxon>
        <taxon>Streptophyta</taxon>
        <taxon>Embryophyta</taxon>
        <taxon>Tracheophyta</taxon>
        <taxon>Spermatophyta</taxon>
        <taxon>Magnoliopsida</taxon>
        <taxon>eudicotyledons</taxon>
        <taxon>Gunneridae</taxon>
        <taxon>Pentapetalae</taxon>
        <taxon>asterids</taxon>
        <taxon>campanulids</taxon>
        <taxon>Asterales</taxon>
        <taxon>Asteraceae</taxon>
        <taxon>Asteroideae</taxon>
        <taxon>Heliantheae alliance</taxon>
        <taxon>Heliantheae</taxon>
        <taxon>Ambrosia</taxon>
    </lineage>
</organism>
<dbReference type="Pfam" id="PF03004">
    <property type="entry name" value="Transposase_24"/>
    <property type="match status" value="1"/>
</dbReference>
<feature type="region of interest" description="Disordered" evidence="2">
    <location>
        <begin position="1"/>
        <end position="54"/>
    </location>
</feature>